<keyword evidence="6" id="KW-0175">Coiled coil</keyword>
<feature type="compositionally biased region" description="Polar residues" evidence="7">
    <location>
        <begin position="150"/>
        <end position="160"/>
    </location>
</feature>
<name>A0AAN9SIW9_PSOTE</name>
<dbReference type="Proteomes" id="UP001386955">
    <property type="component" value="Unassembled WGS sequence"/>
</dbReference>
<protein>
    <recommendedName>
        <fullName evidence="8">TPX2 C-terminal domain-containing protein</fullName>
    </recommendedName>
</protein>
<feature type="coiled-coil region" evidence="6">
    <location>
        <begin position="256"/>
        <end position="290"/>
    </location>
</feature>
<evidence type="ECO:0000256" key="2">
    <source>
        <dbReference type="ARBA" id="ARBA00005885"/>
    </source>
</evidence>
<dbReference type="GO" id="GO:0000226">
    <property type="term" value="P:microtubule cytoskeleton organization"/>
    <property type="evidence" value="ECO:0007669"/>
    <property type="project" value="InterPro"/>
</dbReference>
<feature type="region of interest" description="Disordered" evidence="7">
    <location>
        <begin position="148"/>
        <end position="167"/>
    </location>
</feature>
<proteinExistence type="inferred from homology"/>
<evidence type="ECO:0000256" key="5">
    <source>
        <dbReference type="ARBA" id="ARBA00023212"/>
    </source>
</evidence>
<keyword evidence="4" id="KW-0493">Microtubule</keyword>
<keyword evidence="3" id="KW-0963">Cytoplasm</keyword>
<keyword evidence="10" id="KW-1185">Reference proteome</keyword>
<feature type="region of interest" description="Disordered" evidence="7">
    <location>
        <begin position="174"/>
        <end position="254"/>
    </location>
</feature>
<evidence type="ECO:0000256" key="4">
    <source>
        <dbReference type="ARBA" id="ARBA00022701"/>
    </source>
</evidence>
<feature type="domain" description="TPX2 C-terminal" evidence="8">
    <location>
        <begin position="249"/>
        <end position="321"/>
    </location>
</feature>
<feature type="compositionally biased region" description="Basic and acidic residues" evidence="7">
    <location>
        <begin position="122"/>
        <end position="132"/>
    </location>
</feature>
<evidence type="ECO:0000256" key="7">
    <source>
        <dbReference type="SAM" id="MobiDB-lite"/>
    </source>
</evidence>
<dbReference type="AlphaFoldDB" id="A0AAN9SIW9"/>
<feature type="compositionally biased region" description="Polar residues" evidence="7">
    <location>
        <begin position="226"/>
        <end position="243"/>
    </location>
</feature>
<feature type="compositionally biased region" description="Polar residues" evidence="7">
    <location>
        <begin position="399"/>
        <end position="414"/>
    </location>
</feature>
<dbReference type="GO" id="GO:0008017">
    <property type="term" value="F:microtubule binding"/>
    <property type="evidence" value="ECO:0007669"/>
    <property type="project" value="InterPro"/>
</dbReference>
<dbReference type="Pfam" id="PF06886">
    <property type="entry name" value="TPX2"/>
    <property type="match status" value="1"/>
</dbReference>
<comment type="subcellular location">
    <subcellularLocation>
        <location evidence="1">Cytoplasm</location>
        <location evidence="1">Cytoskeleton</location>
    </subcellularLocation>
</comment>
<reference evidence="9 10" key="1">
    <citation type="submission" date="2024-01" db="EMBL/GenBank/DDBJ databases">
        <title>The genomes of 5 underutilized Papilionoideae crops provide insights into root nodulation and disease resistanc.</title>
        <authorList>
            <person name="Jiang F."/>
        </authorList>
    </citation>
    <scope>NUCLEOTIDE SEQUENCE [LARGE SCALE GENOMIC DNA]</scope>
    <source>
        <strain evidence="9">DUOXIRENSHENG_FW03</strain>
        <tissue evidence="9">Leaves</tissue>
    </source>
</reference>
<dbReference type="InterPro" id="IPR044806">
    <property type="entry name" value="WVD2/WDL1-4"/>
</dbReference>
<dbReference type="GO" id="GO:0005874">
    <property type="term" value="C:microtubule"/>
    <property type="evidence" value="ECO:0007669"/>
    <property type="project" value="UniProtKB-KW"/>
</dbReference>
<evidence type="ECO:0000256" key="1">
    <source>
        <dbReference type="ARBA" id="ARBA00004245"/>
    </source>
</evidence>
<dbReference type="PANTHER" id="PTHR46372:SF6">
    <property type="entry name" value="PROTEIN WVD2-LIKE 1"/>
    <property type="match status" value="1"/>
</dbReference>
<accession>A0AAN9SIW9</accession>
<gene>
    <name evidence="9" type="ORF">VNO78_18489</name>
</gene>
<feature type="compositionally biased region" description="Polar residues" evidence="7">
    <location>
        <begin position="174"/>
        <end position="191"/>
    </location>
</feature>
<keyword evidence="5" id="KW-0206">Cytoskeleton</keyword>
<comment type="caution">
    <text evidence="9">The sequence shown here is derived from an EMBL/GenBank/DDBJ whole genome shotgun (WGS) entry which is preliminary data.</text>
</comment>
<dbReference type="InterPro" id="IPR027329">
    <property type="entry name" value="TPX2_C"/>
</dbReference>
<feature type="region of interest" description="Disordered" evidence="7">
    <location>
        <begin position="112"/>
        <end position="132"/>
    </location>
</feature>
<dbReference type="EMBL" id="JAYMYS010000004">
    <property type="protein sequence ID" value="KAK7397321.1"/>
    <property type="molecule type" value="Genomic_DNA"/>
</dbReference>
<evidence type="ECO:0000256" key="6">
    <source>
        <dbReference type="SAM" id="Coils"/>
    </source>
</evidence>
<evidence type="ECO:0000259" key="8">
    <source>
        <dbReference type="Pfam" id="PF06886"/>
    </source>
</evidence>
<feature type="region of interest" description="Disordered" evidence="7">
    <location>
        <begin position="321"/>
        <end position="414"/>
    </location>
</feature>
<sequence>MRVVYHLTQTSHIVQKTKQRKKGPSVLRSCQIGTQLQLPPTFCFMGREVTGLQVMEKKPNGAIAASHGGLSDRMRVSPKIAAMVQAMDHEIKESAEANSFEKHHERKDVLNVKNTKLNAGLPEEKNEKSEVQKMDNNKELSLLAVDTEHPSTSAPQPSDQITEKHVTHAQTVDTEAVATDQNVSPKANNIHSPNSSKNSQPNSPFSSRKSLHHEDKKYHDDEDNWSLGSSSVASGRTSKSKVTVGSAPTFRCSERAEKRREFYMKLEEKHRALEEEKSQYEARKKEEEDAAIKQLRKNLVIKAKPVPSFYYEGPPAKTELKKLPLTRPKSPKLSRRKSCGDAATIPPEICTRGRYSIGSNPKHVSHVNHKNKDLVTGRNSNGSRKTKERPKMDAETKTSPKITEQTNADISVQS</sequence>
<dbReference type="PANTHER" id="PTHR46372">
    <property type="entry name" value="PROTEIN WVD2-LIKE 3"/>
    <property type="match status" value="1"/>
</dbReference>
<comment type="similarity">
    <text evidence="2">Belongs to the TPX2 family.</text>
</comment>
<organism evidence="9 10">
    <name type="scientific">Psophocarpus tetragonolobus</name>
    <name type="common">Winged bean</name>
    <name type="synonym">Dolichos tetragonolobus</name>
    <dbReference type="NCBI Taxonomy" id="3891"/>
    <lineage>
        <taxon>Eukaryota</taxon>
        <taxon>Viridiplantae</taxon>
        <taxon>Streptophyta</taxon>
        <taxon>Embryophyta</taxon>
        <taxon>Tracheophyta</taxon>
        <taxon>Spermatophyta</taxon>
        <taxon>Magnoliopsida</taxon>
        <taxon>eudicotyledons</taxon>
        <taxon>Gunneridae</taxon>
        <taxon>Pentapetalae</taxon>
        <taxon>rosids</taxon>
        <taxon>fabids</taxon>
        <taxon>Fabales</taxon>
        <taxon>Fabaceae</taxon>
        <taxon>Papilionoideae</taxon>
        <taxon>50 kb inversion clade</taxon>
        <taxon>NPAAA clade</taxon>
        <taxon>indigoferoid/millettioid clade</taxon>
        <taxon>Phaseoleae</taxon>
        <taxon>Psophocarpus</taxon>
    </lineage>
</organism>
<evidence type="ECO:0000313" key="9">
    <source>
        <dbReference type="EMBL" id="KAK7397321.1"/>
    </source>
</evidence>
<feature type="compositionally biased region" description="Low complexity" evidence="7">
    <location>
        <begin position="192"/>
        <end position="207"/>
    </location>
</feature>
<evidence type="ECO:0000256" key="3">
    <source>
        <dbReference type="ARBA" id="ARBA00022490"/>
    </source>
</evidence>
<evidence type="ECO:0000313" key="10">
    <source>
        <dbReference type="Proteomes" id="UP001386955"/>
    </source>
</evidence>
<feature type="compositionally biased region" description="Basic and acidic residues" evidence="7">
    <location>
        <begin position="389"/>
        <end position="398"/>
    </location>
</feature>